<dbReference type="PROSITE" id="PS50102">
    <property type="entry name" value="RRM"/>
    <property type="match status" value="1"/>
</dbReference>
<dbReference type="GO" id="GO:0005829">
    <property type="term" value="C:cytosol"/>
    <property type="evidence" value="ECO:0007669"/>
    <property type="project" value="TreeGrafter"/>
</dbReference>
<feature type="region of interest" description="Disordered" evidence="3">
    <location>
        <begin position="480"/>
        <end position="521"/>
    </location>
</feature>
<evidence type="ECO:0000259" key="4">
    <source>
        <dbReference type="PROSITE" id="PS50102"/>
    </source>
</evidence>
<dbReference type="PROSITE" id="PS50177">
    <property type="entry name" value="NTF2_DOMAIN"/>
    <property type="match status" value="1"/>
</dbReference>
<dbReference type="Pfam" id="PF02136">
    <property type="entry name" value="NTF2"/>
    <property type="match status" value="1"/>
</dbReference>
<dbReference type="SUPFAM" id="SSF54928">
    <property type="entry name" value="RNA-binding domain, RBD"/>
    <property type="match status" value="1"/>
</dbReference>
<accession>A0A0F8BX38</accession>
<evidence type="ECO:0000256" key="1">
    <source>
        <dbReference type="ARBA" id="ARBA00022884"/>
    </source>
</evidence>
<feature type="compositionally biased region" description="Low complexity" evidence="3">
    <location>
        <begin position="200"/>
        <end position="218"/>
    </location>
</feature>
<dbReference type="Pfam" id="PF00076">
    <property type="entry name" value="RRM_1"/>
    <property type="match status" value="1"/>
</dbReference>
<dbReference type="InterPro" id="IPR032710">
    <property type="entry name" value="NTF2-like_dom_sf"/>
</dbReference>
<dbReference type="OrthoDB" id="339151at2759"/>
<dbReference type="InterPro" id="IPR000504">
    <property type="entry name" value="RRM_dom"/>
</dbReference>
<dbReference type="Proteomes" id="UP000034841">
    <property type="component" value="Unassembled WGS sequence"/>
</dbReference>
<reference evidence="6 7" key="1">
    <citation type="submission" date="2015-04" db="EMBL/GenBank/DDBJ databases">
        <title>Genome sequence of Ceratocystis platani, a major pathogen of plane trees.</title>
        <authorList>
            <person name="Belbahri L."/>
        </authorList>
    </citation>
    <scope>NUCLEOTIDE SEQUENCE [LARGE SCALE GENOMIC DNA]</scope>
    <source>
        <strain evidence="6 7">CFO</strain>
    </source>
</reference>
<organism evidence="6 7">
    <name type="scientific">Ceratocystis fimbriata f. sp. platani</name>
    <dbReference type="NCBI Taxonomy" id="88771"/>
    <lineage>
        <taxon>Eukaryota</taxon>
        <taxon>Fungi</taxon>
        <taxon>Dikarya</taxon>
        <taxon>Ascomycota</taxon>
        <taxon>Pezizomycotina</taxon>
        <taxon>Sordariomycetes</taxon>
        <taxon>Hypocreomycetidae</taxon>
        <taxon>Microascales</taxon>
        <taxon>Ceratocystidaceae</taxon>
        <taxon>Ceratocystis</taxon>
    </lineage>
</organism>
<dbReference type="GO" id="GO:0034517">
    <property type="term" value="P:ribophagy"/>
    <property type="evidence" value="ECO:0007669"/>
    <property type="project" value="TreeGrafter"/>
</dbReference>
<feature type="region of interest" description="Disordered" evidence="3">
    <location>
        <begin position="1"/>
        <end position="36"/>
    </location>
</feature>
<feature type="compositionally biased region" description="Polar residues" evidence="3">
    <location>
        <begin position="1"/>
        <end position="10"/>
    </location>
</feature>
<dbReference type="PANTHER" id="PTHR10693">
    <property type="entry name" value="RAS GTPASE-ACTIVATING PROTEIN-BINDING PROTEIN"/>
    <property type="match status" value="1"/>
</dbReference>
<dbReference type="SUPFAM" id="SSF54427">
    <property type="entry name" value="NTF2-like"/>
    <property type="match status" value="1"/>
</dbReference>
<feature type="domain" description="RRM" evidence="4">
    <location>
        <begin position="393"/>
        <end position="464"/>
    </location>
</feature>
<keyword evidence="1 2" id="KW-0694">RNA-binding</keyword>
<sequence length="521" mass="55780">MSTNGMSSGHNQHKASDSYNTTEQQSSNASPTQEPTKDEVGWFFVQQYYTTLSKSPEKLHLFYTKDSQFVYGEEAQVSNVSVGRSAIEERIRQLGFQDCKVRVNNVDSLSSFDNIVIQVIGETSNKQEPPRRFVQTFVLAKQTSGYFVLNDIWRFIIDDEEEELVPEQTATEAIAPDAEEKAVETTEPEMDEEKALEPQAEVASEPIVEPVAEPITEPAVEEEEEEVAQNSEAVAEPEEDVEEKPSQPEAPQKDEAKAPESKPEESKPVAIPATKEETPAPVKPPAPTKAPEPVARPIPVVPMTWAGRAAAAAAAAAGPKAAAAGPKAAAPPAKTPAASSVAANKASAASQATATPTAADASSSSEWQTAGSDSKRQNRPQSMVGGSHEKETVNAYVKSVSDKINEADLKNTFSVFGQVVYCDINRAKNCAFVDFANMEGYKAAFTANPHIINGETIMVEARKPKTGAYGNYPGSNFNGRGGMGRGRGNFNDRGGYAPRGNFGRGRGGGAPRGRGPQISNA</sequence>
<dbReference type="GO" id="GO:0016579">
    <property type="term" value="P:protein deubiquitination"/>
    <property type="evidence" value="ECO:0007669"/>
    <property type="project" value="TreeGrafter"/>
</dbReference>
<feature type="region of interest" description="Disordered" evidence="3">
    <location>
        <begin position="167"/>
        <end position="295"/>
    </location>
</feature>
<dbReference type="Gene3D" id="3.10.450.50">
    <property type="match status" value="1"/>
</dbReference>
<feature type="region of interest" description="Disordered" evidence="3">
    <location>
        <begin position="352"/>
        <end position="390"/>
    </location>
</feature>
<evidence type="ECO:0000313" key="7">
    <source>
        <dbReference type="Proteomes" id="UP000034841"/>
    </source>
</evidence>
<feature type="compositionally biased region" description="Pro residues" evidence="3">
    <location>
        <begin position="281"/>
        <end position="295"/>
    </location>
</feature>
<dbReference type="CDD" id="cd00780">
    <property type="entry name" value="NTF2"/>
    <property type="match status" value="1"/>
</dbReference>
<keyword evidence="7" id="KW-1185">Reference proteome</keyword>
<dbReference type="InterPro" id="IPR002075">
    <property type="entry name" value="NTF2_dom"/>
</dbReference>
<feature type="compositionally biased region" description="Basic and acidic residues" evidence="3">
    <location>
        <begin position="243"/>
        <end position="267"/>
    </location>
</feature>
<feature type="compositionally biased region" description="Low complexity" evidence="3">
    <location>
        <begin position="352"/>
        <end position="365"/>
    </location>
</feature>
<dbReference type="GO" id="GO:0003729">
    <property type="term" value="F:mRNA binding"/>
    <property type="evidence" value="ECO:0007669"/>
    <property type="project" value="TreeGrafter"/>
</dbReference>
<dbReference type="CDD" id="cd00590">
    <property type="entry name" value="RRM_SF"/>
    <property type="match status" value="1"/>
</dbReference>
<gene>
    <name evidence="6" type="primary">nxt3</name>
    <name evidence="6" type="ORF">CFO_g552</name>
</gene>
<feature type="domain" description="NTF2" evidence="5">
    <location>
        <begin position="40"/>
        <end position="155"/>
    </location>
</feature>
<dbReference type="Gene3D" id="3.30.70.330">
    <property type="match status" value="1"/>
</dbReference>
<dbReference type="InterPro" id="IPR039539">
    <property type="entry name" value="Ras_GTPase_bind_prot"/>
</dbReference>
<dbReference type="InterPro" id="IPR018222">
    <property type="entry name" value="Nuclear_transport_factor_2_euk"/>
</dbReference>
<feature type="compositionally biased region" description="Low complexity" evidence="3">
    <location>
        <begin position="488"/>
        <end position="501"/>
    </location>
</feature>
<dbReference type="PANTHER" id="PTHR10693:SF20">
    <property type="entry name" value="AT27578P"/>
    <property type="match status" value="1"/>
</dbReference>
<dbReference type="GO" id="GO:1990861">
    <property type="term" value="C:Ubp3-Bre5 deubiquitination complex"/>
    <property type="evidence" value="ECO:0007669"/>
    <property type="project" value="TreeGrafter"/>
</dbReference>
<dbReference type="FunFam" id="3.10.450.50:FF:000003">
    <property type="entry name" value="Nuclear transport factor 2 family protein"/>
    <property type="match status" value="1"/>
</dbReference>
<dbReference type="EMBL" id="LBBL01000018">
    <property type="protein sequence ID" value="KKF97103.1"/>
    <property type="molecule type" value="Genomic_DNA"/>
</dbReference>
<comment type="caution">
    <text evidence="6">The sequence shown here is derived from an EMBL/GenBank/DDBJ whole genome shotgun (WGS) entry which is preliminary data.</text>
</comment>
<proteinExistence type="predicted"/>
<evidence type="ECO:0000313" key="6">
    <source>
        <dbReference type="EMBL" id="KKF97103.1"/>
    </source>
</evidence>
<protein>
    <submittedName>
        <fullName evidence="6">Putative G3BP-like protein</fullName>
    </submittedName>
</protein>
<feature type="compositionally biased region" description="Gly residues" evidence="3">
    <location>
        <begin position="502"/>
        <end position="512"/>
    </location>
</feature>
<evidence type="ECO:0000256" key="3">
    <source>
        <dbReference type="SAM" id="MobiDB-lite"/>
    </source>
</evidence>
<dbReference type="GO" id="GO:1990904">
    <property type="term" value="C:ribonucleoprotein complex"/>
    <property type="evidence" value="ECO:0007669"/>
    <property type="project" value="TreeGrafter"/>
</dbReference>
<evidence type="ECO:0000256" key="2">
    <source>
        <dbReference type="PROSITE-ProRule" id="PRU00176"/>
    </source>
</evidence>
<dbReference type="InterPro" id="IPR035979">
    <property type="entry name" value="RBD_domain_sf"/>
</dbReference>
<dbReference type="AlphaFoldDB" id="A0A0F8BX38"/>
<name>A0A0F8BX38_CERFI</name>
<evidence type="ECO:0000259" key="5">
    <source>
        <dbReference type="PROSITE" id="PS50177"/>
    </source>
</evidence>
<dbReference type="InterPro" id="IPR012677">
    <property type="entry name" value="Nucleotide-bd_a/b_plait_sf"/>
</dbReference>
<dbReference type="SMART" id="SM00360">
    <property type="entry name" value="RRM"/>
    <property type="match status" value="1"/>
</dbReference>
<feature type="compositionally biased region" description="Polar residues" evidence="3">
    <location>
        <begin position="17"/>
        <end position="34"/>
    </location>
</feature>